<proteinExistence type="predicted"/>
<feature type="signal peptide" evidence="2">
    <location>
        <begin position="1"/>
        <end position="18"/>
    </location>
</feature>
<reference evidence="4" key="1">
    <citation type="submission" date="2022-11" db="EMBL/GenBank/DDBJ databases">
        <title>Centuries of genome instability and evolution in soft-shell clam transmissible cancer (bioRxiv).</title>
        <authorList>
            <person name="Hart S.F.M."/>
            <person name="Yonemitsu M.A."/>
            <person name="Giersch R.M."/>
            <person name="Beal B.F."/>
            <person name="Arriagada G."/>
            <person name="Davis B.W."/>
            <person name="Ostrander E.A."/>
            <person name="Goff S.P."/>
            <person name="Metzger M.J."/>
        </authorList>
    </citation>
    <scope>NUCLEOTIDE SEQUENCE</scope>
    <source>
        <strain evidence="4">MELC-2E11</strain>
        <tissue evidence="4">Siphon/mantle</tissue>
    </source>
</reference>
<feature type="compositionally biased region" description="Basic and acidic residues" evidence="1">
    <location>
        <begin position="123"/>
        <end position="151"/>
    </location>
</feature>
<dbReference type="InterPro" id="IPR003961">
    <property type="entry name" value="FN3_dom"/>
</dbReference>
<sequence>MWFIVGLLSALRVFSTQGLSEIAGSDSIVIHWNGSEIPGYSEDIQGYSISCQLRSDRKGKHVVVNRKYFTFPSDSKMATISGLYPGTAYHIGIAAFNKTGYTPSVIVLTVNTLPEYKYGNKPSRKEYVTKDRKESQGKKRRASERENFAAT</sequence>
<feature type="chain" id="PRO_5045779714" description="Fibronectin type-III domain-containing protein" evidence="2">
    <location>
        <begin position="19"/>
        <end position="151"/>
    </location>
</feature>
<dbReference type="Pfam" id="PF00041">
    <property type="entry name" value="fn3"/>
    <property type="match status" value="1"/>
</dbReference>
<feature type="domain" description="Fibronectin type-III" evidence="3">
    <location>
        <begin position="12"/>
        <end position="115"/>
    </location>
</feature>
<organism evidence="4 5">
    <name type="scientific">Mya arenaria</name>
    <name type="common">Soft-shell clam</name>
    <dbReference type="NCBI Taxonomy" id="6604"/>
    <lineage>
        <taxon>Eukaryota</taxon>
        <taxon>Metazoa</taxon>
        <taxon>Spiralia</taxon>
        <taxon>Lophotrochozoa</taxon>
        <taxon>Mollusca</taxon>
        <taxon>Bivalvia</taxon>
        <taxon>Autobranchia</taxon>
        <taxon>Heteroconchia</taxon>
        <taxon>Euheterodonta</taxon>
        <taxon>Imparidentia</taxon>
        <taxon>Neoheterodontei</taxon>
        <taxon>Myida</taxon>
        <taxon>Myoidea</taxon>
        <taxon>Myidae</taxon>
        <taxon>Mya</taxon>
    </lineage>
</organism>
<evidence type="ECO:0000259" key="3">
    <source>
        <dbReference type="PROSITE" id="PS50853"/>
    </source>
</evidence>
<evidence type="ECO:0000313" key="5">
    <source>
        <dbReference type="Proteomes" id="UP001164746"/>
    </source>
</evidence>
<dbReference type="Proteomes" id="UP001164746">
    <property type="component" value="Chromosome 6"/>
</dbReference>
<dbReference type="InterPro" id="IPR036116">
    <property type="entry name" value="FN3_sf"/>
</dbReference>
<evidence type="ECO:0000256" key="1">
    <source>
        <dbReference type="SAM" id="MobiDB-lite"/>
    </source>
</evidence>
<dbReference type="SUPFAM" id="SSF49265">
    <property type="entry name" value="Fibronectin type III"/>
    <property type="match status" value="1"/>
</dbReference>
<accession>A0ABY7EJJ3</accession>
<dbReference type="EMBL" id="CP111017">
    <property type="protein sequence ID" value="WAR09102.1"/>
    <property type="molecule type" value="Genomic_DNA"/>
</dbReference>
<evidence type="ECO:0000313" key="4">
    <source>
        <dbReference type="EMBL" id="WAR09102.1"/>
    </source>
</evidence>
<dbReference type="InterPro" id="IPR013783">
    <property type="entry name" value="Ig-like_fold"/>
</dbReference>
<keyword evidence="5" id="KW-1185">Reference proteome</keyword>
<dbReference type="CDD" id="cd00063">
    <property type="entry name" value="FN3"/>
    <property type="match status" value="1"/>
</dbReference>
<evidence type="ECO:0000256" key="2">
    <source>
        <dbReference type="SAM" id="SignalP"/>
    </source>
</evidence>
<name>A0ABY7EJJ3_MYAAR</name>
<feature type="region of interest" description="Disordered" evidence="1">
    <location>
        <begin position="120"/>
        <end position="151"/>
    </location>
</feature>
<dbReference type="PROSITE" id="PS50853">
    <property type="entry name" value="FN3"/>
    <property type="match status" value="1"/>
</dbReference>
<gene>
    <name evidence="4" type="ORF">MAR_019060</name>
</gene>
<dbReference type="Gene3D" id="2.60.40.10">
    <property type="entry name" value="Immunoglobulins"/>
    <property type="match status" value="1"/>
</dbReference>
<protein>
    <recommendedName>
        <fullName evidence="3">Fibronectin type-III domain-containing protein</fullName>
    </recommendedName>
</protein>
<keyword evidence="2" id="KW-0732">Signal</keyword>